<dbReference type="RefSeq" id="XP_022288033.1">
    <property type="nucleotide sequence ID" value="XM_022432325.1"/>
</dbReference>
<proteinExistence type="predicted"/>
<dbReference type="PANTHER" id="PTHR46791:SF13">
    <property type="entry name" value="CLR5 DOMAIN-CONTAINING PROTEIN"/>
    <property type="match status" value="1"/>
</dbReference>
<dbReference type="Proteomes" id="UP000694844">
    <property type="component" value="Chromosome 6"/>
</dbReference>
<dbReference type="GO" id="GO:0003676">
    <property type="term" value="F:nucleic acid binding"/>
    <property type="evidence" value="ECO:0007669"/>
    <property type="project" value="InterPro"/>
</dbReference>
<dbReference type="KEGG" id="cvn:111100433"/>
<dbReference type="InterPro" id="IPR036397">
    <property type="entry name" value="RNaseH_sf"/>
</dbReference>
<protein>
    <submittedName>
        <fullName evidence="3">Uncharacterized protein LOC111100433</fullName>
    </submittedName>
</protein>
<dbReference type="Pfam" id="PF24764">
    <property type="entry name" value="rva_4"/>
    <property type="match status" value="1"/>
</dbReference>
<accession>A0A8B8AC24</accession>
<evidence type="ECO:0000313" key="2">
    <source>
        <dbReference type="Proteomes" id="UP000694844"/>
    </source>
</evidence>
<reference evidence="3" key="1">
    <citation type="submission" date="2025-08" db="UniProtKB">
        <authorList>
            <consortium name="RefSeq"/>
        </authorList>
    </citation>
    <scope>IDENTIFICATION</scope>
    <source>
        <tissue evidence="3">Whole sample</tissue>
    </source>
</reference>
<evidence type="ECO:0000313" key="3">
    <source>
        <dbReference type="RefSeq" id="XP_022288033.1"/>
    </source>
</evidence>
<gene>
    <name evidence="3" type="primary">LOC111100433</name>
</gene>
<dbReference type="SUPFAM" id="SSF53098">
    <property type="entry name" value="Ribonuclease H-like"/>
    <property type="match status" value="1"/>
</dbReference>
<keyword evidence="2" id="KW-1185">Reference proteome</keyword>
<dbReference type="AlphaFoldDB" id="A0A8B8AC24"/>
<organism evidence="2 3">
    <name type="scientific">Crassostrea virginica</name>
    <name type="common">Eastern oyster</name>
    <dbReference type="NCBI Taxonomy" id="6565"/>
    <lineage>
        <taxon>Eukaryota</taxon>
        <taxon>Metazoa</taxon>
        <taxon>Spiralia</taxon>
        <taxon>Lophotrochozoa</taxon>
        <taxon>Mollusca</taxon>
        <taxon>Bivalvia</taxon>
        <taxon>Autobranchia</taxon>
        <taxon>Pteriomorphia</taxon>
        <taxon>Ostreida</taxon>
        <taxon>Ostreoidea</taxon>
        <taxon>Ostreidae</taxon>
        <taxon>Crassostrea</taxon>
    </lineage>
</organism>
<dbReference type="PANTHER" id="PTHR46791">
    <property type="entry name" value="EXPRESSED PROTEIN"/>
    <property type="match status" value="1"/>
</dbReference>
<sequence>MAMEKKTLIANYYRVGLTFTEISQILSQLHGLTVSVRQLKRITSSQGLYRRKNQSNILDVGSFILKEIQGSAQLHGYRWMLAKCKEKGYVIDHETVRLIVKCLDPEGVRCRTKRRLRRREYSNPGPNYLWHIDGYDKLKPYGICIHGCIDGYSRQIIWLEAASSNNNPRLIAGYFINAVSKLQGCPRRVRADLGTENGTVRELQIFLRENDHTCDQNRVFLYGTSRCNQRIESWWGILRKEFTQFWMNVFESFKDDGHFSGDFLDHELIRFCFLEIIQSELNIIAQTWNGHRIRKAKNQRTPNGRPLVLYNFPELCGTEDFLWEVEEIKVDLCKEQCIEKSEVPCDEELLELCHLVMEEHGWNNPANAQEAIELYILLSPIIRDLLI</sequence>
<feature type="domain" description="Integrase core" evidence="1">
    <location>
        <begin position="121"/>
        <end position="302"/>
    </location>
</feature>
<dbReference type="InterPro" id="IPR058913">
    <property type="entry name" value="Integrase_dom_put"/>
</dbReference>
<name>A0A8B8AC24_CRAVI</name>
<dbReference type="InterPro" id="IPR012337">
    <property type="entry name" value="RNaseH-like_sf"/>
</dbReference>
<evidence type="ECO:0000259" key="1">
    <source>
        <dbReference type="Pfam" id="PF24764"/>
    </source>
</evidence>
<dbReference type="GeneID" id="111100433"/>
<dbReference type="OrthoDB" id="6144162at2759"/>
<dbReference type="Gene3D" id="3.30.420.10">
    <property type="entry name" value="Ribonuclease H-like superfamily/Ribonuclease H"/>
    <property type="match status" value="1"/>
</dbReference>